<gene>
    <name evidence="1" type="ORF">AVEN_81809_1</name>
</gene>
<dbReference type="AlphaFoldDB" id="A0A4Y2RHL7"/>
<accession>A0A4Y2RHL7</accession>
<keyword evidence="2" id="KW-1185">Reference proteome</keyword>
<protein>
    <submittedName>
        <fullName evidence="1">Uncharacterized protein</fullName>
    </submittedName>
</protein>
<proteinExistence type="predicted"/>
<dbReference type="EMBL" id="BGPR01016864">
    <property type="protein sequence ID" value="GBN74365.1"/>
    <property type="molecule type" value="Genomic_DNA"/>
</dbReference>
<evidence type="ECO:0000313" key="1">
    <source>
        <dbReference type="EMBL" id="GBN74365.1"/>
    </source>
</evidence>
<dbReference type="Proteomes" id="UP000499080">
    <property type="component" value="Unassembled WGS sequence"/>
</dbReference>
<reference evidence="1 2" key="1">
    <citation type="journal article" date="2019" name="Sci. Rep.">
        <title>Orb-weaving spider Araneus ventricosus genome elucidates the spidroin gene catalogue.</title>
        <authorList>
            <person name="Kono N."/>
            <person name="Nakamura H."/>
            <person name="Ohtoshi R."/>
            <person name="Moran D.A.P."/>
            <person name="Shinohara A."/>
            <person name="Yoshida Y."/>
            <person name="Fujiwara M."/>
            <person name="Mori M."/>
            <person name="Tomita M."/>
            <person name="Arakawa K."/>
        </authorList>
    </citation>
    <scope>NUCLEOTIDE SEQUENCE [LARGE SCALE GENOMIC DNA]</scope>
</reference>
<organism evidence="1 2">
    <name type="scientific">Araneus ventricosus</name>
    <name type="common">Orbweaver spider</name>
    <name type="synonym">Epeira ventricosa</name>
    <dbReference type="NCBI Taxonomy" id="182803"/>
    <lineage>
        <taxon>Eukaryota</taxon>
        <taxon>Metazoa</taxon>
        <taxon>Ecdysozoa</taxon>
        <taxon>Arthropoda</taxon>
        <taxon>Chelicerata</taxon>
        <taxon>Arachnida</taxon>
        <taxon>Araneae</taxon>
        <taxon>Araneomorphae</taxon>
        <taxon>Entelegynae</taxon>
        <taxon>Araneoidea</taxon>
        <taxon>Araneidae</taxon>
        <taxon>Araneus</taxon>
    </lineage>
</organism>
<name>A0A4Y2RHL7_ARAVE</name>
<comment type="caution">
    <text evidence="1">The sequence shown here is derived from an EMBL/GenBank/DDBJ whole genome shotgun (WGS) entry which is preliminary data.</text>
</comment>
<evidence type="ECO:0000313" key="2">
    <source>
        <dbReference type="Proteomes" id="UP000499080"/>
    </source>
</evidence>
<sequence>MSMNDVSPTIAKVSRREKVPFHVLKYCSSSNASKKQVTWLDVLERGTHHCRAKCYRGYDCRVIRKKWLCSCSLKDQGSLNPRLDVSFTGFCIYIPTYYSLSTGYCAK</sequence>